<dbReference type="CDD" id="cd07025">
    <property type="entry name" value="Peptidase_S66"/>
    <property type="match status" value="1"/>
</dbReference>
<dbReference type="SUPFAM" id="SSF141986">
    <property type="entry name" value="LD-carboxypeptidase A C-terminal domain-like"/>
    <property type="match status" value="1"/>
</dbReference>
<dbReference type="InterPro" id="IPR029062">
    <property type="entry name" value="Class_I_gatase-like"/>
</dbReference>
<dbReference type="EMBL" id="WKJK01000011">
    <property type="protein sequence ID" value="MRW92440.1"/>
    <property type="molecule type" value="Genomic_DNA"/>
</dbReference>
<keyword evidence="4" id="KW-0378">Hydrolase</keyword>
<feature type="active site" description="Nucleophile" evidence="6">
    <location>
        <position position="107"/>
    </location>
</feature>
<evidence type="ECO:0000313" key="10">
    <source>
        <dbReference type="Proteomes" id="UP000433309"/>
    </source>
</evidence>
<feature type="domain" description="LD-carboxypeptidase C-terminal" evidence="8">
    <location>
        <begin position="171"/>
        <end position="285"/>
    </location>
</feature>
<dbReference type="Pfam" id="PF02016">
    <property type="entry name" value="Peptidase_S66"/>
    <property type="match status" value="1"/>
</dbReference>
<dbReference type="Pfam" id="PF17676">
    <property type="entry name" value="Peptidase_S66C"/>
    <property type="match status" value="1"/>
</dbReference>
<proteinExistence type="inferred from homology"/>
<feature type="domain" description="LD-carboxypeptidase N-terminal" evidence="7">
    <location>
        <begin position="13"/>
        <end position="126"/>
    </location>
</feature>
<dbReference type="GO" id="GO:0006508">
    <property type="term" value="P:proteolysis"/>
    <property type="evidence" value="ECO:0007669"/>
    <property type="project" value="UniProtKB-KW"/>
</dbReference>
<evidence type="ECO:0000256" key="2">
    <source>
        <dbReference type="ARBA" id="ARBA00022645"/>
    </source>
</evidence>
<dbReference type="Gene3D" id="3.40.50.10740">
    <property type="entry name" value="Class I glutamine amidotransferase-like"/>
    <property type="match status" value="1"/>
</dbReference>
<feature type="active site" description="Charge relay system" evidence="6">
    <location>
        <position position="201"/>
    </location>
</feature>
<dbReference type="AlphaFoldDB" id="A0A6I2L3X4"/>
<keyword evidence="5" id="KW-0720">Serine protease</keyword>
<dbReference type="PIRSF" id="PIRSF028757">
    <property type="entry name" value="LD-carboxypeptidase"/>
    <property type="match status" value="1"/>
</dbReference>
<dbReference type="InterPro" id="IPR040921">
    <property type="entry name" value="Peptidase_S66C"/>
</dbReference>
<dbReference type="Gene3D" id="3.50.30.60">
    <property type="entry name" value="LD-carboxypeptidase A C-terminal domain-like"/>
    <property type="match status" value="1"/>
</dbReference>
<evidence type="ECO:0000256" key="4">
    <source>
        <dbReference type="ARBA" id="ARBA00022801"/>
    </source>
</evidence>
<feature type="active site" description="Charge relay system" evidence="6">
    <location>
        <position position="270"/>
    </location>
</feature>
<dbReference type="GO" id="GO:0004180">
    <property type="term" value="F:carboxypeptidase activity"/>
    <property type="evidence" value="ECO:0007669"/>
    <property type="project" value="UniProtKB-KW"/>
</dbReference>
<comment type="caution">
    <text evidence="9">The sequence shown here is derived from an EMBL/GenBank/DDBJ whole genome shotgun (WGS) entry which is preliminary data.</text>
</comment>
<reference evidence="9 10" key="1">
    <citation type="submission" date="2019-11" db="EMBL/GenBank/DDBJ databases">
        <title>Novel species isolated from a subtropical stream in China.</title>
        <authorList>
            <person name="Lu H."/>
        </authorList>
    </citation>
    <scope>NUCLEOTIDE SEQUENCE [LARGE SCALE GENOMIC DNA]</scope>
    <source>
        <strain evidence="9 10">FT80W</strain>
    </source>
</reference>
<evidence type="ECO:0000259" key="7">
    <source>
        <dbReference type="Pfam" id="PF02016"/>
    </source>
</evidence>
<dbReference type="InterPro" id="IPR003507">
    <property type="entry name" value="S66_fam"/>
</dbReference>
<evidence type="ECO:0000256" key="5">
    <source>
        <dbReference type="ARBA" id="ARBA00022825"/>
    </source>
</evidence>
<dbReference type="GO" id="GO:0008236">
    <property type="term" value="F:serine-type peptidase activity"/>
    <property type="evidence" value="ECO:0007669"/>
    <property type="project" value="UniProtKB-KW"/>
</dbReference>
<evidence type="ECO:0000256" key="3">
    <source>
        <dbReference type="ARBA" id="ARBA00022670"/>
    </source>
</evidence>
<name>A0A6I2L3X4_9BURK</name>
<dbReference type="InterPro" id="IPR027478">
    <property type="entry name" value="LdcA_N"/>
</dbReference>
<evidence type="ECO:0000256" key="1">
    <source>
        <dbReference type="ARBA" id="ARBA00010233"/>
    </source>
</evidence>
<evidence type="ECO:0000259" key="8">
    <source>
        <dbReference type="Pfam" id="PF17676"/>
    </source>
</evidence>
<dbReference type="SUPFAM" id="SSF52317">
    <property type="entry name" value="Class I glutamine amidotransferase-like"/>
    <property type="match status" value="1"/>
</dbReference>
<sequence>MNSMPSLSRKFTVAVIAPASPPSLSGLDTGIATLKAWGMDVLEGRHLRKQFSHHAMSVAERTEDLIWALTAPEVDVVWLARGGYGCMQCLPFLPAELPTDRIVIGFSDATSLFGALSQRGYRNLIHGPMVAFLADETDELSKSALLALLNGQARPHLVGEHLCGPQSEITAPLVGGNLAVLASLAGTPWIHSTKGAIVLLEDIAEHAYRMDRTITQLANSGFFDGVKGIALGEFIRCILPRDATFTLDEMFRNLFAPLNVPVIKDVGVGHGTRNIAWKMGEQVTLRDGSLHFAREE</sequence>
<dbReference type="InterPro" id="IPR027461">
    <property type="entry name" value="Carboxypeptidase_A_C_sf"/>
</dbReference>
<keyword evidence="3" id="KW-0645">Protease</keyword>
<dbReference type="PANTHER" id="PTHR30237:SF2">
    <property type="entry name" value="MUREIN TETRAPEPTIDE CARBOXYPEPTIDASE"/>
    <property type="match status" value="1"/>
</dbReference>
<keyword evidence="2 9" id="KW-0121">Carboxypeptidase</keyword>
<evidence type="ECO:0000256" key="6">
    <source>
        <dbReference type="PIRSR" id="PIRSR028757-1"/>
    </source>
</evidence>
<protein>
    <submittedName>
        <fullName evidence="9">LD-carboxypeptidase</fullName>
    </submittedName>
</protein>
<organism evidence="9 10">
    <name type="scientific">Duganella guangzhouensis</name>
    <dbReference type="NCBI Taxonomy" id="2666084"/>
    <lineage>
        <taxon>Bacteria</taxon>
        <taxon>Pseudomonadati</taxon>
        <taxon>Pseudomonadota</taxon>
        <taxon>Betaproteobacteria</taxon>
        <taxon>Burkholderiales</taxon>
        <taxon>Oxalobacteraceae</taxon>
        <taxon>Telluria group</taxon>
        <taxon>Duganella</taxon>
    </lineage>
</organism>
<comment type="similarity">
    <text evidence="1">Belongs to the peptidase S66 family.</text>
</comment>
<gene>
    <name evidence="9" type="ORF">GJ699_20795</name>
</gene>
<dbReference type="PANTHER" id="PTHR30237">
    <property type="entry name" value="MURAMOYLTETRAPEPTIDE CARBOXYPEPTIDASE"/>
    <property type="match status" value="1"/>
</dbReference>
<dbReference type="Proteomes" id="UP000433309">
    <property type="component" value="Unassembled WGS sequence"/>
</dbReference>
<evidence type="ECO:0000313" key="9">
    <source>
        <dbReference type="EMBL" id="MRW92440.1"/>
    </source>
</evidence>
<accession>A0A6I2L3X4</accession>
<keyword evidence="10" id="KW-1185">Reference proteome</keyword>
<dbReference type="InterPro" id="IPR040449">
    <property type="entry name" value="Peptidase_S66_N"/>
</dbReference>